<feature type="binding site" evidence="5">
    <location>
        <position position="154"/>
    </location>
    <ligand>
        <name>adenosylcob(III)alamin</name>
        <dbReference type="ChEBI" id="CHEBI:18408"/>
    </ligand>
</feature>
<comment type="pathway">
    <text evidence="5">Amine and polyamine degradation; ethanolamine degradation.</text>
</comment>
<comment type="subcellular location">
    <subcellularLocation>
        <location evidence="5">Bacterial microcompartment</location>
    </subcellularLocation>
</comment>
<dbReference type="GO" id="GO:0008851">
    <property type="term" value="F:ethanolamine ammonia-lyase activity"/>
    <property type="evidence" value="ECO:0007669"/>
    <property type="project" value="UniProtKB-UniRule"/>
</dbReference>
<comment type="similarity">
    <text evidence="5">Belongs to the EutC family.</text>
</comment>
<comment type="caution">
    <text evidence="6">The sequence shown here is derived from an EMBL/GenBank/DDBJ whole genome shotgun (WGS) entry which is preliminary data.</text>
</comment>
<dbReference type="PIRSF" id="PIRSF018982">
    <property type="entry name" value="EutC"/>
    <property type="match status" value="1"/>
</dbReference>
<dbReference type="GO" id="GO:0009350">
    <property type="term" value="C:ethanolamine ammonia-lyase complex"/>
    <property type="evidence" value="ECO:0007669"/>
    <property type="project" value="UniProtKB-UniRule"/>
</dbReference>
<reference evidence="6 7" key="1">
    <citation type="journal article" date="2015" name="G3 (Bethesda)">
        <title>Insights into Ongoing Evolution of the Hexachlorocyclohexane Catabolic Pathway from Comparative Genomics of Ten Sphingomonadaceae Strains.</title>
        <authorList>
            <person name="Pearce S.L."/>
            <person name="Oakeshott J.G."/>
            <person name="Pandey G."/>
        </authorList>
    </citation>
    <scope>NUCLEOTIDE SEQUENCE [LARGE SCALE GENOMIC DNA]</scope>
    <source>
        <strain evidence="6 7">LL02</strain>
    </source>
</reference>
<feature type="binding site" evidence="5">
    <location>
        <position position="175"/>
    </location>
    <ligand>
        <name>adenosylcob(III)alamin</name>
        <dbReference type="ChEBI" id="CHEBI:18408"/>
    </ligand>
</feature>
<accession>A0A0J7XXY4</accession>
<dbReference type="EC" id="4.3.1.7" evidence="5"/>
<proteinExistence type="inferred from homology"/>
<evidence type="ECO:0000256" key="3">
    <source>
        <dbReference type="ARBA" id="ARBA00023285"/>
    </source>
</evidence>
<dbReference type="UniPathway" id="UPA00560"/>
<dbReference type="GO" id="GO:0031471">
    <property type="term" value="C:ethanolamine degradation polyhedral organelle"/>
    <property type="evidence" value="ECO:0007669"/>
    <property type="project" value="UniProtKB-UniRule"/>
</dbReference>
<dbReference type="OrthoDB" id="114248at2"/>
<dbReference type="NCBIfam" id="NF003971">
    <property type="entry name" value="PRK05465.1"/>
    <property type="match status" value="1"/>
</dbReference>
<dbReference type="InterPro" id="IPR009246">
    <property type="entry name" value="EutC"/>
</dbReference>
<keyword evidence="7" id="KW-1185">Reference proteome</keyword>
<dbReference type="GO" id="GO:0006520">
    <property type="term" value="P:amino acid metabolic process"/>
    <property type="evidence" value="ECO:0007669"/>
    <property type="project" value="InterPro"/>
</dbReference>
<dbReference type="Gene3D" id="3.40.50.11240">
    <property type="entry name" value="Ethanolamine ammonia-lyase light chain (EutC)"/>
    <property type="match status" value="1"/>
</dbReference>
<protein>
    <recommendedName>
        <fullName evidence="5">Ethanolamine ammonia-lyase small subunit</fullName>
        <shortName evidence="5">EAL small subunit</shortName>
        <ecNumber evidence="5">4.3.1.7</ecNumber>
    </recommendedName>
</protein>
<evidence type="ECO:0000256" key="1">
    <source>
        <dbReference type="ARBA" id="ARBA00022628"/>
    </source>
</evidence>
<dbReference type="PANTHER" id="PTHR39330">
    <property type="entry name" value="ETHANOLAMINE AMMONIA-LYASE LIGHT CHAIN"/>
    <property type="match status" value="1"/>
</dbReference>
<comment type="function">
    <text evidence="5">Catalyzes the deamination of various vicinal amino-alcohols to oxo compounds. Allows this organism to utilize ethanolamine as the sole source of nitrogen and carbon in the presence of external vitamin B12.</text>
</comment>
<comment type="subunit">
    <text evidence="5">The basic unit is a heterodimer which dimerizes to form tetramers. The heterotetramers trimerize; 6 large subunits form a core ring with 6 small subunits projecting outwards.</text>
</comment>
<dbReference type="HAMAP" id="MF_00601">
    <property type="entry name" value="EutC"/>
    <property type="match status" value="1"/>
</dbReference>
<dbReference type="PANTHER" id="PTHR39330:SF1">
    <property type="entry name" value="ETHANOLAMINE AMMONIA-LYASE SMALL SUBUNIT"/>
    <property type="match status" value="1"/>
</dbReference>
<dbReference type="AlphaFoldDB" id="A0A0J7XXY4"/>
<gene>
    <name evidence="5" type="primary">eutC</name>
    <name evidence="6" type="ORF">V474_14225</name>
</gene>
<dbReference type="InterPro" id="IPR042251">
    <property type="entry name" value="EutC_C"/>
</dbReference>
<sequence>MSDVPDVPSLRLRRATPARIGLGRAGSGIPTAPLLEFQLAHALARDAVQTPLDADALAATLVRAGLPPPLILATGAGDRTTYLARPDLGRRLDHASRQLLEDTPAPPCDVAVVIADGLSAPAVESHAPPLLRALQTRLANWNWARVSIVRQGRVAVGDEIGALLSADLVLVLIGERPGLSSSDSLGAYLTWAPGPARCDAERNCVSNIRPPHGLTPDQAADKLAWLMTQARRRRLTGTALKDEHTALPP</sequence>
<keyword evidence="3 5" id="KW-0170">Cobalt</keyword>
<comment type="catalytic activity">
    <reaction evidence="5">
        <text>ethanolamine = acetaldehyde + NH4(+)</text>
        <dbReference type="Rhea" id="RHEA:15313"/>
        <dbReference type="ChEBI" id="CHEBI:15343"/>
        <dbReference type="ChEBI" id="CHEBI:28938"/>
        <dbReference type="ChEBI" id="CHEBI:57603"/>
        <dbReference type="EC" id="4.3.1.7"/>
    </reaction>
</comment>
<comment type="cofactor">
    <cofactor evidence="5">
        <name>adenosylcob(III)alamin</name>
        <dbReference type="ChEBI" id="CHEBI:18408"/>
    </cofactor>
    <text evidence="5">Binds between the large and small subunits.</text>
</comment>
<evidence type="ECO:0000313" key="6">
    <source>
        <dbReference type="EMBL" id="KMS56133.1"/>
    </source>
</evidence>
<keyword evidence="1 5" id="KW-0846">Cobalamin</keyword>
<organism evidence="6 7">
    <name type="scientific">Novosphingobium barchaimii LL02</name>
    <dbReference type="NCBI Taxonomy" id="1114963"/>
    <lineage>
        <taxon>Bacteria</taxon>
        <taxon>Pseudomonadati</taxon>
        <taxon>Pseudomonadota</taxon>
        <taxon>Alphaproteobacteria</taxon>
        <taxon>Sphingomonadales</taxon>
        <taxon>Sphingomonadaceae</taxon>
        <taxon>Novosphingobium</taxon>
    </lineage>
</organism>
<dbReference type="Proteomes" id="UP000052268">
    <property type="component" value="Unassembled WGS sequence"/>
</dbReference>
<evidence type="ECO:0000256" key="5">
    <source>
        <dbReference type="HAMAP-Rule" id="MF_00601"/>
    </source>
</evidence>
<name>A0A0J7XXY4_9SPHN</name>
<dbReference type="GO" id="GO:0031419">
    <property type="term" value="F:cobalamin binding"/>
    <property type="evidence" value="ECO:0007669"/>
    <property type="project" value="UniProtKB-UniRule"/>
</dbReference>
<dbReference type="Gene3D" id="1.10.30.40">
    <property type="entry name" value="Ethanolamine ammonia-lyase light chain (EutC), N-terminal domain"/>
    <property type="match status" value="1"/>
</dbReference>
<dbReference type="Pfam" id="PF05985">
    <property type="entry name" value="EutC"/>
    <property type="match status" value="1"/>
</dbReference>
<evidence type="ECO:0000256" key="2">
    <source>
        <dbReference type="ARBA" id="ARBA00023239"/>
    </source>
</evidence>
<keyword evidence="4 5" id="KW-1283">Bacterial microcompartment</keyword>
<dbReference type="PATRIC" id="fig|1114963.3.peg.1659"/>
<keyword evidence="2 5" id="KW-0456">Lyase</keyword>
<feature type="binding site" evidence="5">
    <location>
        <position position="204"/>
    </location>
    <ligand>
        <name>adenosylcob(III)alamin</name>
        <dbReference type="ChEBI" id="CHEBI:18408"/>
    </ligand>
</feature>
<dbReference type="EMBL" id="JACU01000004">
    <property type="protein sequence ID" value="KMS56133.1"/>
    <property type="molecule type" value="Genomic_DNA"/>
</dbReference>
<evidence type="ECO:0000313" key="7">
    <source>
        <dbReference type="Proteomes" id="UP000052268"/>
    </source>
</evidence>
<dbReference type="RefSeq" id="WP_059150995.1">
    <property type="nucleotide sequence ID" value="NZ_KQ130453.1"/>
</dbReference>
<dbReference type="InterPro" id="IPR042255">
    <property type="entry name" value="EutC_N"/>
</dbReference>
<evidence type="ECO:0000256" key="4">
    <source>
        <dbReference type="ARBA" id="ARBA00024446"/>
    </source>
</evidence>
<dbReference type="GO" id="GO:0046336">
    <property type="term" value="P:ethanolamine catabolic process"/>
    <property type="evidence" value="ECO:0007669"/>
    <property type="project" value="UniProtKB-UniRule"/>
</dbReference>